<evidence type="ECO:0000256" key="1">
    <source>
        <dbReference type="ARBA" id="ARBA00001947"/>
    </source>
</evidence>
<keyword evidence="6" id="KW-0482">Metalloprotease</keyword>
<dbReference type="AlphaFoldDB" id="A0A1M6BVS1"/>
<keyword evidence="8" id="KW-1185">Reference proteome</keyword>
<evidence type="ECO:0000256" key="3">
    <source>
        <dbReference type="ARBA" id="ARBA00022723"/>
    </source>
</evidence>
<dbReference type="PANTHER" id="PTHR15910:SF1">
    <property type="entry name" value="ARCHAEMETZINCIN-2"/>
    <property type="match status" value="1"/>
</dbReference>
<dbReference type="NCBIfam" id="NF033823">
    <property type="entry name" value="archmetzin"/>
    <property type="match status" value="1"/>
</dbReference>
<keyword evidence="3" id="KW-0479">Metal-binding</keyword>
<dbReference type="Proteomes" id="UP000184050">
    <property type="component" value="Unassembled WGS sequence"/>
</dbReference>
<gene>
    <name evidence="7" type="ORF">SAMN05444280_10347</name>
</gene>
<dbReference type="InterPro" id="IPR012962">
    <property type="entry name" value="Pept_M54_archaemetzincn"/>
</dbReference>
<keyword evidence="2" id="KW-0645">Protease</keyword>
<protein>
    <submittedName>
        <fullName evidence="7">Archaemetzincin</fullName>
    </submittedName>
</protein>
<dbReference type="Gene3D" id="3.40.390.10">
    <property type="entry name" value="Collagenase (Catalytic Domain)"/>
    <property type="match status" value="1"/>
</dbReference>
<evidence type="ECO:0000256" key="2">
    <source>
        <dbReference type="ARBA" id="ARBA00022670"/>
    </source>
</evidence>
<evidence type="ECO:0000256" key="5">
    <source>
        <dbReference type="ARBA" id="ARBA00022833"/>
    </source>
</evidence>
<sequence>MSKQRILFISFGQFGSDFLEKVAAAVKSEFGVPVGFDINYGVLTHFYDPSRRQYNANELIKFIHEKYGNNGAKTIGLFQVDLFIPILTFVIGQAVYKGNAGIVSLYRLKNELYGMKKDENLLFERFCKEIIHELGHTFGLTHCTSPVCVMRSSTYIEDVDEKNARFCASCKKQLDQALHEEPS</sequence>
<reference evidence="7 8" key="1">
    <citation type="submission" date="2016-11" db="EMBL/GenBank/DDBJ databases">
        <authorList>
            <person name="Jaros S."/>
            <person name="Januszkiewicz K."/>
            <person name="Wedrychowicz H."/>
        </authorList>
    </citation>
    <scope>NUCLEOTIDE SEQUENCE [LARGE SCALE GENOMIC DNA]</scope>
    <source>
        <strain evidence="7 8">DSM 27063</strain>
    </source>
</reference>
<dbReference type="PIRSF" id="PIRSF005785">
    <property type="entry name" value="Zn-prot_arch"/>
    <property type="match status" value="1"/>
</dbReference>
<evidence type="ECO:0000313" key="7">
    <source>
        <dbReference type="EMBL" id="SHI52757.1"/>
    </source>
</evidence>
<organism evidence="7 8">
    <name type="scientific">Tangfeifania diversioriginum</name>
    <dbReference type="NCBI Taxonomy" id="1168035"/>
    <lineage>
        <taxon>Bacteria</taxon>
        <taxon>Pseudomonadati</taxon>
        <taxon>Bacteroidota</taxon>
        <taxon>Bacteroidia</taxon>
        <taxon>Marinilabiliales</taxon>
        <taxon>Prolixibacteraceae</taxon>
        <taxon>Tangfeifania</taxon>
    </lineage>
</organism>
<keyword evidence="4" id="KW-0378">Hydrolase</keyword>
<accession>A0A1M6BVS1</accession>
<dbReference type="GO" id="GO:0008237">
    <property type="term" value="F:metallopeptidase activity"/>
    <property type="evidence" value="ECO:0007669"/>
    <property type="project" value="UniProtKB-KW"/>
</dbReference>
<comment type="cofactor">
    <cofactor evidence="1">
        <name>Zn(2+)</name>
        <dbReference type="ChEBI" id="CHEBI:29105"/>
    </cofactor>
</comment>
<dbReference type="Pfam" id="PF07998">
    <property type="entry name" value="Peptidase_M54"/>
    <property type="match status" value="1"/>
</dbReference>
<dbReference type="CDD" id="cd11375">
    <property type="entry name" value="Peptidase_M54"/>
    <property type="match status" value="1"/>
</dbReference>
<dbReference type="InterPro" id="IPR012091">
    <property type="entry name" value="Pept_M54_archaemetzncn_arc/bac"/>
</dbReference>
<dbReference type="STRING" id="1168035.SAMN05444280_10347"/>
<dbReference type="InterPro" id="IPR024079">
    <property type="entry name" value="MetalloPept_cat_dom_sf"/>
</dbReference>
<dbReference type="OrthoDB" id="981600at2"/>
<evidence type="ECO:0000256" key="6">
    <source>
        <dbReference type="ARBA" id="ARBA00023049"/>
    </source>
</evidence>
<dbReference type="PANTHER" id="PTHR15910">
    <property type="entry name" value="ARCHAEMETZINCIN"/>
    <property type="match status" value="1"/>
</dbReference>
<name>A0A1M6BVS1_9BACT</name>
<dbReference type="EMBL" id="FQZE01000003">
    <property type="protein sequence ID" value="SHI52757.1"/>
    <property type="molecule type" value="Genomic_DNA"/>
</dbReference>
<dbReference type="RefSeq" id="WP_073165139.1">
    <property type="nucleotide sequence ID" value="NZ_FQZE01000003.1"/>
</dbReference>
<dbReference type="GO" id="GO:0008270">
    <property type="term" value="F:zinc ion binding"/>
    <property type="evidence" value="ECO:0007669"/>
    <property type="project" value="InterPro"/>
</dbReference>
<dbReference type="GO" id="GO:0006508">
    <property type="term" value="P:proteolysis"/>
    <property type="evidence" value="ECO:0007669"/>
    <property type="project" value="UniProtKB-KW"/>
</dbReference>
<dbReference type="SUPFAM" id="SSF55486">
    <property type="entry name" value="Metalloproteases ('zincins'), catalytic domain"/>
    <property type="match status" value="1"/>
</dbReference>
<proteinExistence type="predicted"/>
<evidence type="ECO:0000313" key="8">
    <source>
        <dbReference type="Proteomes" id="UP000184050"/>
    </source>
</evidence>
<evidence type="ECO:0000256" key="4">
    <source>
        <dbReference type="ARBA" id="ARBA00022801"/>
    </source>
</evidence>
<keyword evidence="5" id="KW-0862">Zinc</keyword>